<dbReference type="InterPro" id="IPR045339">
    <property type="entry name" value="DUF6534"/>
</dbReference>
<dbReference type="OrthoDB" id="2496578at2759"/>
<name>A0A9Q3CKC4_9BASI</name>
<feature type="transmembrane region" description="Helical" evidence="1">
    <location>
        <begin position="209"/>
        <end position="230"/>
    </location>
</feature>
<keyword evidence="1" id="KW-1133">Transmembrane helix</keyword>
<gene>
    <name evidence="3" type="ORF">O181_025329</name>
</gene>
<dbReference type="PANTHER" id="PTHR40465">
    <property type="entry name" value="CHROMOSOME 1, WHOLE GENOME SHOTGUN SEQUENCE"/>
    <property type="match status" value="1"/>
</dbReference>
<evidence type="ECO:0000313" key="4">
    <source>
        <dbReference type="Proteomes" id="UP000765509"/>
    </source>
</evidence>
<keyword evidence="4" id="KW-1185">Reference proteome</keyword>
<dbReference type="Pfam" id="PF20152">
    <property type="entry name" value="DUF6534"/>
    <property type="match status" value="1"/>
</dbReference>
<organism evidence="3 4">
    <name type="scientific">Austropuccinia psidii MF-1</name>
    <dbReference type="NCBI Taxonomy" id="1389203"/>
    <lineage>
        <taxon>Eukaryota</taxon>
        <taxon>Fungi</taxon>
        <taxon>Dikarya</taxon>
        <taxon>Basidiomycota</taxon>
        <taxon>Pucciniomycotina</taxon>
        <taxon>Pucciniomycetes</taxon>
        <taxon>Pucciniales</taxon>
        <taxon>Sphaerophragmiaceae</taxon>
        <taxon>Austropuccinia</taxon>
    </lineage>
</organism>
<evidence type="ECO:0000313" key="3">
    <source>
        <dbReference type="EMBL" id="MBW0485614.1"/>
    </source>
</evidence>
<feature type="transmembrane region" description="Helical" evidence="1">
    <location>
        <begin position="58"/>
        <end position="79"/>
    </location>
</feature>
<reference evidence="3" key="1">
    <citation type="submission" date="2021-03" db="EMBL/GenBank/DDBJ databases">
        <title>Draft genome sequence of rust myrtle Austropuccinia psidii MF-1, a brazilian biotype.</title>
        <authorList>
            <person name="Quecine M.C."/>
            <person name="Pachon D.M.R."/>
            <person name="Bonatelli M.L."/>
            <person name="Correr F.H."/>
            <person name="Franceschini L.M."/>
            <person name="Leite T.F."/>
            <person name="Margarido G.R.A."/>
            <person name="Almeida C.A."/>
            <person name="Ferrarezi J.A."/>
            <person name="Labate C.A."/>
        </authorList>
    </citation>
    <scope>NUCLEOTIDE SEQUENCE</scope>
    <source>
        <strain evidence="3">MF-1</strain>
    </source>
</reference>
<feature type="transmembrane region" description="Helical" evidence="1">
    <location>
        <begin position="99"/>
        <end position="122"/>
    </location>
</feature>
<dbReference type="PANTHER" id="PTHR40465:SF1">
    <property type="entry name" value="DUF6534 DOMAIN-CONTAINING PROTEIN"/>
    <property type="match status" value="1"/>
</dbReference>
<evidence type="ECO:0000259" key="2">
    <source>
        <dbReference type="Pfam" id="PF20152"/>
    </source>
</evidence>
<feature type="domain" description="DUF6534" evidence="2">
    <location>
        <begin position="176"/>
        <end position="259"/>
    </location>
</feature>
<proteinExistence type="predicted"/>
<dbReference type="EMBL" id="AVOT02008249">
    <property type="protein sequence ID" value="MBW0485614.1"/>
    <property type="molecule type" value="Genomic_DNA"/>
</dbReference>
<comment type="caution">
    <text evidence="3">The sequence shown here is derived from an EMBL/GenBank/DDBJ whole genome shotgun (WGS) entry which is preliminary data.</text>
</comment>
<keyword evidence="1" id="KW-0472">Membrane</keyword>
<dbReference type="AlphaFoldDB" id="A0A9Q3CKC4"/>
<evidence type="ECO:0000256" key="1">
    <source>
        <dbReference type="SAM" id="Phobius"/>
    </source>
</evidence>
<feature type="transmembrane region" description="Helical" evidence="1">
    <location>
        <begin position="20"/>
        <end position="46"/>
    </location>
</feature>
<dbReference type="Proteomes" id="UP000765509">
    <property type="component" value="Unassembled WGS sequence"/>
</dbReference>
<keyword evidence="1" id="KW-0812">Transmembrane</keyword>
<feature type="transmembrane region" description="Helical" evidence="1">
    <location>
        <begin position="166"/>
        <end position="188"/>
    </location>
</feature>
<sequence>MLTQTSQNTPDLAKPPLSFLLPGFLAGEYVSAWLSGMVISEGIRVLCRFPNDNKWQRLLVWGVMAVSIIHTCWFEYIVHYYAVENFDNFRNLDVITPHFGAHVLLSRFLVTTVQLFFCHRVYIFSNKDWKGTTLSALLTILHISAAIDTALKLIRGHFFSQLVLRVSLGLLYGLTIATDVIITGYLLYYLGKKKSEFLKTRSLIKQIMLLSFETGSITTACAIVSVFMLGHTGLGTLYALTVIASQLYLLSFLVTLNSRFDFAKSFGESREKALKNTYKLDSMPDQKRNHYECGIIGVKIDQVISTNIEQGAPPALPRFATVRSDNSLEPSLIIPRHDFSYKYMHGFEPFV</sequence>
<feature type="transmembrane region" description="Helical" evidence="1">
    <location>
        <begin position="236"/>
        <end position="256"/>
    </location>
</feature>
<accession>A0A9Q3CKC4</accession>
<protein>
    <recommendedName>
        <fullName evidence="2">DUF6534 domain-containing protein</fullName>
    </recommendedName>
</protein>
<feature type="transmembrane region" description="Helical" evidence="1">
    <location>
        <begin position="134"/>
        <end position="154"/>
    </location>
</feature>